<sequence>MVTLDQILPLLGPAASNEEKIAGLFALPNVVGPNDTEALRRVFAALDFEYLRKLLRAKGNDDSHVYHEVALNVLVAFAADETLAGTDQFHKCTKTIVKLLATLPISLVFAAPLTRQLARRRRRCCKTRSICCAG</sequence>
<dbReference type="OrthoDB" id="5578299at2759"/>
<reference evidence="1 2" key="1">
    <citation type="submission" date="2009-11" db="EMBL/GenBank/DDBJ databases">
        <title>Annotation of Allomyces macrogynus ATCC 38327.</title>
        <authorList>
            <consortium name="The Broad Institute Genome Sequencing Platform"/>
            <person name="Russ C."/>
            <person name="Cuomo C."/>
            <person name="Burger G."/>
            <person name="Gray M.W."/>
            <person name="Holland P.W.H."/>
            <person name="King N."/>
            <person name="Lang F.B.F."/>
            <person name="Roger A.J."/>
            <person name="Ruiz-Trillo I."/>
            <person name="Young S.K."/>
            <person name="Zeng Q."/>
            <person name="Gargeya S."/>
            <person name="Fitzgerald M."/>
            <person name="Haas B."/>
            <person name="Abouelleil A."/>
            <person name="Alvarado L."/>
            <person name="Arachchi H.M."/>
            <person name="Berlin A."/>
            <person name="Chapman S.B."/>
            <person name="Gearin G."/>
            <person name="Goldberg J."/>
            <person name="Griggs A."/>
            <person name="Gujja S."/>
            <person name="Hansen M."/>
            <person name="Heiman D."/>
            <person name="Howarth C."/>
            <person name="Larimer J."/>
            <person name="Lui A."/>
            <person name="MacDonald P.J.P."/>
            <person name="McCowen C."/>
            <person name="Montmayeur A."/>
            <person name="Murphy C."/>
            <person name="Neiman D."/>
            <person name="Pearson M."/>
            <person name="Priest M."/>
            <person name="Roberts A."/>
            <person name="Saif S."/>
            <person name="Shea T."/>
            <person name="Sisk P."/>
            <person name="Stolte C."/>
            <person name="Sykes S."/>
            <person name="Wortman J."/>
            <person name="Nusbaum C."/>
            <person name="Birren B."/>
        </authorList>
    </citation>
    <scope>NUCLEOTIDE SEQUENCE [LARGE SCALE GENOMIC DNA]</scope>
    <source>
        <strain evidence="1 2">ATCC 38327</strain>
    </source>
</reference>
<dbReference type="AlphaFoldDB" id="A0A0L0S705"/>
<dbReference type="InterPro" id="IPR008709">
    <property type="entry name" value="Neurochondrin"/>
</dbReference>
<proteinExistence type="predicted"/>
<accession>A0A0L0S705</accession>
<dbReference type="STRING" id="578462.A0A0L0S705"/>
<protein>
    <submittedName>
        <fullName evidence="1">Uncharacterized protein</fullName>
    </submittedName>
</protein>
<dbReference type="PANTHER" id="PTHR13109">
    <property type="entry name" value="NEUROCHONDRIN"/>
    <property type="match status" value="1"/>
</dbReference>
<dbReference type="Pfam" id="PF05536">
    <property type="entry name" value="Neurochondrin"/>
    <property type="match status" value="1"/>
</dbReference>
<evidence type="ECO:0000313" key="2">
    <source>
        <dbReference type="Proteomes" id="UP000054350"/>
    </source>
</evidence>
<gene>
    <name evidence="1" type="ORF">AMAG_18383</name>
</gene>
<organism evidence="1 2">
    <name type="scientific">Allomyces macrogynus (strain ATCC 38327)</name>
    <name type="common">Allomyces javanicus var. macrogynus</name>
    <dbReference type="NCBI Taxonomy" id="578462"/>
    <lineage>
        <taxon>Eukaryota</taxon>
        <taxon>Fungi</taxon>
        <taxon>Fungi incertae sedis</taxon>
        <taxon>Blastocladiomycota</taxon>
        <taxon>Blastocladiomycetes</taxon>
        <taxon>Blastocladiales</taxon>
        <taxon>Blastocladiaceae</taxon>
        <taxon>Allomyces</taxon>
    </lineage>
</organism>
<dbReference type="PANTHER" id="PTHR13109:SF7">
    <property type="entry name" value="NEUROCHONDRIN"/>
    <property type="match status" value="1"/>
</dbReference>
<keyword evidence="2" id="KW-1185">Reference proteome</keyword>
<evidence type="ECO:0000313" key="1">
    <source>
        <dbReference type="EMBL" id="KNE58176.1"/>
    </source>
</evidence>
<dbReference type="Proteomes" id="UP000054350">
    <property type="component" value="Unassembled WGS sequence"/>
</dbReference>
<dbReference type="EMBL" id="GG745332">
    <property type="protein sequence ID" value="KNE58176.1"/>
    <property type="molecule type" value="Genomic_DNA"/>
</dbReference>
<reference evidence="2" key="2">
    <citation type="submission" date="2009-11" db="EMBL/GenBank/DDBJ databases">
        <title>The Genome Sequence of Allomyces macrogynus strain ATCC 38327.</title>
        <authorList>
            <consortium name="The Broad Institute Genome Sequencing Platform"/>
            <person name="Russ C."/>
            <person name="Cuomo C."/>
            <person name="Shea T."/>
            <person name="Young S.K."/>
            <person name="Zeng Q."/>
            <person name="Koehrsen M."/>
            <person name="Haas B."/>
            <person name="Borodovsky M."/>
            <person name="Guigo R."/>
            <person name="Alvarado L."/>
            <person name="Berlin A."/>
            <person name="Borenstein D."/>
            <person name="Chen Z."/>
            <person name="Engels R."/>
            <person name="Freedman E."/>
            <person name="Gellesch M."/>
            <person name="Goldberg J."/>
            <person name="Griggs A."/>
            <person name="Gujja S."/>
            <person name="Heiman D."/>
            <person name="Hepburn T."/>
            <person name="Howarth C."/>
            <person name="Jen D."/>
            <person name="Larson L."/>
            <person name="Lewis B."/>
            <person name="Mehta T."/>
            <person name="Park D."/>
            <person name="Pearson M."/>
            <person name="Roberts A."/>
            <person name="Saif S."/>
            <person name="Shenoy N."/>
            <person name="Sisk P."/>
            <person name="Stolte C."/>
            <person name="Sykes S."/>
            <person name="Walk T."/>
            <person name="White J."/>
            <person name="Yandava C."/>
            <person name="Burger G."/>
            <person name="Gray M.W."/>
            <person name="Holland P.W.H."/>
            <person name="King N."/>
            <person name="Lang F.B.F."/>
            <person name="Roger A.J."/>
            <person name="Ruiz-Trillo I."/>
            <person name="Lander E."/>
            <person name="Nusbaum C."/>
        </authorList>
    </citation>
    <scope>NUCLEOTIDE SEQUENCE [LARGE SCALE GENOMIC DNA]</scope>
    <source>
        <strain evidence="2">ATCC 38327</strain>
    </source>
</reference>
<name>A0A0L0S705_ALLM3</name>
<dbReference type="VEuPathDB" id="FungiDB:AMAG_18383"/>